<dbReference type="Gramene" id="mRNA:HanXRQr2_Chr17g0813431">
    <property type="protein sequence ID" value="CDS:HanXRQr2_Chr17g0813431.1"/>
    <property type="gene ID" value="HanXRQr2_Chr17g0813431"/>
</dbReference>
<reference evidence="2" key="1">
    <citation type="journal article" date="2017" name="Nature">
        <title>The sunflower genome provides insights into oil metabolism, flowering and Asterid evolution.</title>
        <authorList>
            <person name="Badouin H."/>
            <person name="Gouzy J."/>
            <person name="Grassa C.J."/>
            <person name="Murat F."/>
            <person name="Staton S.E."/>
            <person name="Cottret L."/>
            <person name="Lelandais-Briere C."/>
            <person name="Owens G.L."/>
            <person name="Carrere S."/>
            <person name="Mayjonade B."/>
            <person name="Legrand L."/>
            <person name="Gill N."/>
            <person name="Kane N.C."/>
            <person name="Bowers J.E."/>
            <person name="Hubner S."/>
            <person name="Bellec A."/>
            <person name="Berard A."/>
            <person name="Berges H."/>
            <person name="Blanchet N."/>
            <person name="Boniface M.C."/>
            <person name="Brunel D."/>
            <person name="Catrice O."/>
            <person name="Chaidir N."/>
            <person name="Claudel C."/>
            <person name="Donnadieu C."/>
            <person name="Faraut T."/>
            <person name="Fievet G."/>
            <person name="Helmstetter N."/>
            <person name="King M."/>
            <person name="Knapp S.J."/>
            <person name="Lai Z."/>
            <person name="Le Paslier M.C."/>
            <person name="Lippi Y."/>
            <person name="Lorenzon L."/>
            <person name="Mandel J.R."/>
            <person name="Marage G."/>
            <person name="Marchand G."/>
            <person name="Marquand E."/>
            <person name="Bret-Mestries E."/>
            <person name="Morien E."/>
            <person name="Nambeesan S."/>
            <person name="Nguyen T."/>
            <person name="Pegot-Espagnet P."/>
            <person name="Pouilly N."/>
            <person name="Raftis F."/>
            <person name="Sallet E."/>
            <person name="Schiex T."/>
            <person name="Thomas J."/>
            <person name="Vandecasteele C."/>
            <person name="Vares D."/>
            <person name="Vear F."/>
            <person name="Vautrin S."/>
            <person name="Crespi M."/>
            <person name="Mangin B."/>
            <person name="Burke J.M."/>
            <person name="Salse J."/>
            <person name="Munos S."/>
            <person name="Vincourt P."/>
            <person name="Rieseberg L.H."/>
            <person name="Langlade N.B."/>
        </authorList>
    </citation>
    <scope>NUCLEOTIDE SEQUENCE</scope>
    <source>
        <tissue evidence="2">Leaves</tissue>
    </source>
</reference>
<comment type="caution">
    <text evidence="2">The sequence shown here is derived from an EMBL/GenBank/DDBJ whole genome shotgun (WGS) entry which is preliminary data.</text>
</comment>
<feature type="compositionally biased region" description="Basic and acidic residues" evidence="1">
    <location>
        <begin position="55"/>
        <end position="78"/>
    </location>
</feature>
<protein>
    <submittedName>
        <fullName evidence="2">Aspartic peptidase domain superfamily</fullName>
    </submittedName>
</protein>
<keyword evidence="3" id="KW-1185">Reference proteome</keyword>
<accession>A0A9K3DJP2</accession>
<name>A0A9K3DJP2_HELAN</name>
<proteinExistence type="predicted"/>
<reference evidence="2" key="2">
    <citation type="submission" date="2020-06" db="EMBL/GenBank/DDBJ databases">
        <title>Helianthus annuus Genome sequencing and assembly Release 2.</title>
        <authorList>
            <person name="Gouzy J."/>
            <person name="Langlade N."/>
            <person name="Munos S."/>
        </authorList>
    </citation>
    <scope>NUCLEOTIDE SEQUENCE</scope>
    <source>
        <tissue evidence="2">Leaves</tissue>
    </source>
</reference>
<evidence type="ECO:0000313" key="2">
    <source>
        <dbReference type="EMBL" id="KAF5756335.1"/>
    </source>
</evidence>
<evidence type="ECO:0000256" key="1">
    <source>
        <dbReference type="SAM" id="MobiDB-lite"/>
    </source>
</evidence>
<dbReference type="EMBL" id="MNCJ02000332">
    <property type="protein sequence ID" value="KAF5756335.1"/>
    <property type="molecule type" value="Genomic_DNA"/>
</dbReference>
<dbReference type="Gene3D" id="2.40.70.10">
    <property type="entry name" value="Acid Proteases"/>
    <property type="match status" value="1"/>
</dbReference>
<evidence type="ECO:0000313" key="3">
    <source>
        <dbReference type="Proteomes" id="UP000215914"/>
    </source>
</evidence>
<organism evidence="2 3">
    <name type="scientific">Helianthus annuus</name>
    <name type="common">Common sunflower</name>
    <dbReference type="NCBI Taxonomy" id="4232"/>
    <lineage>
        <taxon>Eukaryota</taxon>
        <taxon>Viridiplantae</taxon>
        <taxon>Streptophyta</taxon>
        <taxon>Embryophyta</taxon>
        <taxon>Tracheophyta</taxon>
        <taxon>Spermatophyta</taxon>
        <taxon>Magnoliopsida</taxon>
        <taxon>eudicotyledons</taxon>
        <taxon>Gunneridae</taxon>
        <taxon>Pentapetalae</taxon>
        <taxon>asterids</taxon>
        <taxon>campanulids</taxon>
        <taxon>Asterales</taxon>
        <taxon>Asteraceae</taxon>
        <taxon>Asteroideae</taxon>
        <taxon>Heliantheae alliance</taxon>
        <taxon>Heliantheae</taxon>
        <taxon>Helianthus</taxon>
    </lineage>
</organism>
<sequence>MRVAGFMPKTLEEALERAEAHIRGEEAVDIKEQRKRGSSWRSNSPVRKRGNYNSYDRRQKGLDHRRSEGRNPPTREKGMSFTPLTKTPQEILATEEVKQNFRPPRPLPKSRKNENFTQFCEFHEEKGHHPNDCFQLKKRIEEAVKLGELAHLVKGVRDKMAEGKGKEVNMVNSDEKVPHKRQRLEAWELQCVCFPPTEKGPLSSPLVVEATIGTLETHRAYIDTGAATEIMFEKFFNRLSNEERSRLQPSGTSIKGIADIPLKPLGQLTLDVCFSEGQKKRIQPLTFVVINIPSNYDVIIGRPGQCAFFMAVSVGHGTVKFPTERGIATLQPSQEAYMVEGESHRSEEDKQRLIINPKYPEQRIRVNPSLSQETLSYLEKLLTHYSDVFAWCLEDMT</sequence>
<feature type="compositionally biased region" description="Basic and acidic residues" evidence="1">
    <location>
        <begin position="23"/>
        <end position="32"/>
    </location>
</feature>
<feature type="region of interest" description="Disordered" evidence="1">
    <location>
        <begin position="23"/>
        <end position="90"/>
    </location>
</feature>
<dbReference type="CDD" id="cd00303">
    <property type="entry name" value="retropepsin_like"/>
    <property type="match status" value="1"/>
</dbReference>
<dbReference type="Proteomes" id="UP000215914">
    <property type="component" value="Unassembled WGS sequence"/>
</dbReference>
<gene>
    <name evidence="2" type="ORF">HanXRQr2_Chr17g0813431</name>
</gene>
<dbReference type="InterPro" id="IPR021109">
    <property type="entry name" value="Peptidase_aspartic_dom_sf"/>
</dbReference>
<dbReference type="AlphaFoldDB" id="A0A9K3DJP2"/>